<evidence type="ECO:0000313" key="4">
    <source>
        <dbReference type="Proteomes" id="UP000317180"/>
    </source>
</evidence>
<protein>
    <submittedName>
        <fullName evidence="2">DNA alkylation repair protein</fullName>
    </submittedName>
</protein>
<reference evidence="2 3" key="1">
    <citation type="submission" date="2018-10" db="EMBL/GenBank/DDBJ databases">
        <title>Phylogenomics of Brevibacillus.</title>
        <authorList>
            <person name="Dunlap C."/>
        </authorList>
    </citation>
    <scope>NUCLEOTIDE SEQUENCE [LARGE SCALE GENOMIC DNA]</scope>
    <source>
        <strain evidence="2 3">NRRL NRS 1219</strain>
    </source>
</reference>
<dbReference type="InterPro" id="IPR016024">
    <property type="entry name" value="ARM-type_fold"/>
</dbReference>
<organism evidence="2 3">
    <name type="scientific">Brevibacillus agri</name>
    <dbReference type="NCBI Taxonomy" id="51101"/>
    <lineage>
        <taxon>Bacteria</taxon>
        <taxon>Bacillati</taxon>
        <taxon>Bacillota</taxon>
        <taxon>Bacilli</taxon>
        <taxon>Bacillales</taxon>
        <taxon>Paenibacillaceae</taxon>
        <taxon>Brevibacillus</taxon>
    </lineage>
</organism>
<dbReference type="Gene3D" id="1.20.1660.10">
    <property type="entry name" value="Hypothetical protein (EF3068)"/>
    <property type="match status" value="1"/>
</dbReference>
<dbReference type="SUPFAM" id="SSF48371">
    <property type="entry name" value="ARM repeat"/>
    <property type="match status" value="1"/>
</dbReference>
<proteinExistence type="predicted"/>
<sequence>MTCAFTTAAIRLLASHADAKNAGPMERYMKNQFPFLGIKAPLRRELSRQLFREHGIPQDWEQVVARLWALPEREYQYVAMDLLAKTKKQLTPEHLPLVVKWITTKSWWDTVDYLAAHTTGTLFSRYPELIRPNTTDWVKGDNMWLARTALLFQLSYKAKTDRELLFALIESCAASKEFFIQKAIGWALREYAKTEPEAVRGFVERTVLSNLSRREALKHLG</sequence>
<keyword evidence="4" id="KW-1185">Reference proteome</keyword>
<dbReference type="PANTHER" id="PTHR34070:SF1">
    <property type="entry name" value="DNA ALKYLATION REPAIR PROTEIN"/>
    <property type="match status" value="1"/>
</dbReference>
<dbReference type="OrthoDB" id="9775346at2"/>
<comment type="caution">
    <text evidence="2">The sequence shown here is derived from an EMBL/GenBank/DDBJ whole genome shotgun (WGS) entry which is preliminary data.</text>
</comment>
<dbReference type="Gene3D" id="1.25.40.290">
    <property type="entry name" value="ARM repeat domains"/>
    <property type="match status" value="1"/>
</dbReference>
<dbReference type="CDD" id="cd07064">
    <property type="entry name" value="AlkD_like_1"/>
    <property type="match status" value="1"/>
</dbReference>
<name>A0A3M8A8L7_9BACL</name>
<dbReference type="EMBL" id="RHHN01000093">
    <property type="protein sequence ID" value="RNB47570.1"/>
    <property type="molecule type" value="Genomic_DNA"/>
</dbReference>
<dbReference type="InterPro" id="IPR014825">
    <property type="entry name" value="DNA_alkylation"/>
</dbReference>
<dbReference type="RefSeq" id="WP_035423007.1">
    <property type="nucleotide sequence ID" value="NZ_BJOD01000044.1"/>
</dbReference>
<dbReference type="AlphaFoldDB" id="A0A3M8A8L7"/>
<gene>
    <name evidence="1" type="ORF">BAG01nite_36640</name>
    <name evidence="2" type="ORF">EB820_24475</name>
</gene>
<evidence type="ECO:0000313" key="2">
    <source>
        <dbReference type="EMBL" id="RNB47570.1"/>
    </source>
</evidence>
<dbReference type="Proteomes" id="UP000276178">
    <property type="component" value="Unassembled WGS sequence"/>
</dbReference>
<evidence type="ECO:0000313" key="1">
    <source>
        <dbReference type="EMBL" id="GED27562.1"/>
    </source>
</evidence>
<accession>A0A3M8A8L7</accession>
<dbReference type="GeneID" id="82812714"/>
<dbReference type="Pfam" id="PF08713">
    <property type="entry name" value="DNA_alkylation"/>
    <property type="match status" value="1"/>
</dbReference>
<reference evidence="1 4" key="2">
    <citation type="submission" date="2019-06" db="EMBL/GenBank/DDBJ databases">
        <title>Whole genome shotgun sequence of Brevibacillus agri NBRC 15538.</title>
        <authorList>
            <person name="Hosoyama A."/>
            <person name="Uohara A."/>
            <person name="Ohji S."/>
            <person name="Ichikawa N."/>
        </authorList>
    </citation>
    <scope>NUCLEOTIDE SEQUENCE [LARGE SCALE GENOMIC DNA]</scope>
    <source>
        <strain evidence="1 4">NBRC 15538</strain>
    </source>
</reference>
<dbReference type="EMBL" id="BJOD01000044">
    <property type="protein sequence ID" value="GED27562.1"/>
    <property type="molecule type" value="Genomic_DNA"/>
</dbReference>
<dbReference type="Proteomes" id="UP000317180">
    <property type="component" value="Unassembled WGS sequence"/>
</dbReference>
<dbReference type="PANTHER" id="PTHR34070">
    <property type="entry name" value="ARMADILLO-TYPE FOLD"/>
    <property type="match status" value="1"/>
</dbReference>
<evidence type="ECO:0000313" key="3">
    <source>
        <dbReference type="Proteomes" id="UP000276178"/>
    </source>
</evidence>